<name>A0A9J7KHJ3_BRAFL</name>
<dbReference type="InterPro" id="IPR024989">
    <property type="entry name" value="MFS_assoc_dom"/>
</dbReference>
<dbReference type="PANTHER" id="PTHR16172">
    <property type="entry name" value="MAJOR FACILITATOR SUPERFAMILY DOMAIN-CONTAINING PROTEIN 6-LIKE"/>
    <property type="match status" value="1"/>
</dbReference>
<reference evidence="9" key="1">
    <citation type="journal article" date="2020" name="Nat. Ecol. Evol.">
        <title>Deeply conserved synteny resolves early events in vertebrate evolution.</title>
        <authorList>
            <person name="Simakov O."/>
            <person name="Marletaz F."/>
            <person name="Yue J.X."/>
            <person name="O'Connell B."/>
            <person name="Jenkins J."/>
            <person name="Brandt A."/>
            <person name="Calef R."/>
            <person name="Tung C.H."/>
            <person name="Huang T.K."/>
            <person name="Schmutz J."/>
            <person name="Satoh N."/>
            <person name="Yu J.K."/>
            <person name="Putnam N.H."/>
            <person name="Green R.E."/>
            <person name="Rokhsar D.S."/>
        </authorList>
    </citation>
    <scope>NUCLEOTIDE SEQUENCE [LARGE SCALE GENOMIC DNA]</scope>
    <source>
        <strain evidence="9">S238N-H82</strain>
    </source>
</reference>
<evidence type="ECO:0000313" key="10">
    <source>
        <dbReference type="RefSeq" id="XP_035660323.1"/>
    </source>
</evidence>
<dbReference type="InterPro" id="IPR051717">
    <property type="entry name" value="MFS_MFSD6"/>
</dbReference>
<evidence type="ECO:0000313" key="9">
    <source>
        <dbReference type="Proteomes" id="UP000001554"/>
    </source>
</evidence>
<dbReference type="InterPro" id="IPR036259">
    <property type="entry name" value="MFS_trans_sf"/>
</dbReference>
<dbReference type="GO" id="GO:0016020">
    <property type="term" value="C:membrane"/>
    <property type="evidence" value="ECO:0000318"/>
    <property type="project" value="GO_Central"/>
</dbReference>
<evidence type="ECO:0000256" key="3">
    <source>
        <dbReference type="ARBA" id="ARBA00022692"/>
    </source>
</evidence>
<dbReference type="Gene3D" id="1.20.1250.20">
    <property type="entry name" value="MFS general substrate transporter like domains"/>
    <property type="match status" value="2"/>
</dbReference>
<feature type="transmembrane region" description="Helical" evidence="7">
    <location>
        <begin position="171"/>
        <end position="191"/>
    </location>
</feature>
<feature type="transmembrane region" description="Helical" evidence="7">
    <location>
        <begin position="384"/>
        <end position="406"/>
    </location>
</feature>
<comment type="similarity">
    <text evidence="2">Belongs to the major facilitator superfamily. MFSD6 family.</text>
</comment>
<dbReference type="RefSeq" id="XP_035660323.1">
    <property type="nucleotide sequence ID" value="XM_035804430.1"/>
</dbReference>
<evidence type="ECO:0000256" key="7">
    <source>
        <dbReference type="SAM" id="Phobius"/>
    </source>
</evidence>
<comment type="subcellular location">
    <subcellularLocation>
        <location evidence="1">Membrane</location>
        <topology evidence="1">Multi-pass membrane protein</topology>
    </subcellularLocation>
</comment>
<keyword evidence="4 7" id="KW-1133">Transmembrane helix</keyword>
<evidence type="ECO:0000256" key="4">
    <source>
        <dbReference type="ARBA" id="ARBA00022989"/>
    </source>
</evidence>
<feature type="domain" description="Major facilitator superfamily associated" evidence="8">
    <location>
        <begin position="17"/>
        <end position="398"/>
    </location>
</feature>
<evidence type="ECO:0000256" key="5">
    <source>
        <dbReference type="ARBA" id="ARBA00023136"/>
    </source>
</evidence>
<feature type="transmembrane region" description="Helical" evidence="7">
    <location>
        <begin position="327"/>
        <end position="346"/>
    </location>
</feature>
<evidence type="ECO:0000259" key="8">
    <source>
        <dbReference type="Pfam" id="PF12832"/>
    </source>
</evidence>
<feature type="transmembrane region" description="Helical" evidence="7">
    <location>
        <begin position="124"/>
        <end position="150"/>
    </location>
</feature>
<accession>A0A9J7KHJ3</accession>
<evidence type="ECO:0000256" key="6">
    <source>
        <dbReference type="SAM" id="MobiDB-lite"/>
    </source>
</evidence>
<sequence length="540" mass="58784">MASCAGDCACVDRDLLVVKAIFFLFYSGTSCIYPYLTVYMQQQGLLASQIGVIKSGGKFISVFIRPALGSIADITGRAKTVAVLTVGVASALLFSVLFIPPVPAREQRHLAEANRSDTGDTQSWFSLTFWLFFWILFVSHGVLWGSVFQVEAATYQIIKKNQRGEFGRQRLFGSVGYALFGFLSGVAMDLYTHQTRPANPGNGTSPHIPGKEIDYSVAFYMFLAFMVLSVVCLLALTDWSPARKGQSKGFLKNLGRLLSQHHLIIVLFAVLLLGACDGASGTFLFLHLKNLGASQTVLGTYLFVKKAAEIPIYVISGWIIKKLGHEVVIGGGFIVYGLRFLLYSFVSNPWWAVAIDTLNSYQAVTTVAITQYASISAGDELQTVAQAIVATTFFSIGELFILFPSLKYLRENGVIIISWRFCSQMIVSTGDPLGDLIGGQVFDLYGAVVLFRAFAVSCLIGCLLFYLLYVCNGKKEKSTEGDLHPVEGNDTKDSLAPSGEDVTKMAALEPGAFLRGGSLSNRAGENIGHISLVRPQDQSE</sequence>
<dbReference type="AlphaFoldDB" id="A0A9J7KHJ3"/>
<feature type="transmembrane region" description="Helical" evidence="7">
    <location>
        <begin position="450"/>
        <end position="469"/>
    </location>
</feature>
<dbReference type="OrthoDB" id="10029266at2759"/>
<organism evidence="9 10">
    <name type="scientific">Branchiostoma floridae</name>
    <name type="common">Florida lancelet</name>
    <name type="synonym">Amphioxus</name>
    <dbReference type="NCBI Taxonomy" id="7739"/>
    <lineage>
        <taxon>Eukaryota</taxon>
        <taxon>Metazoa</taxon>
        <taxon>Chordata</taxon>
        <taxon>Cephalochordata</taxon>
        <taxon>Leptocardii</taxon>
        <taxon>Amphioxiformes</taxon>
        <taxon>Branchiostomatidae</taxon>
        <taxon>Branchiostoma</taxon>
    </lineage>
</organism>
<feature type="transmembrane region" description="Helical" evidence="7">
    <location>
        <begin position="413"/>
        <end position="430"/>
    </location>
</feature>
<feature type="transmembrane region" description="Helical" evidence="7">
    <location>
        <begin position="217"/>
        <end position="242"/>
    </location>
</feature>
<proteinExistence type="inferred from homology"/>
<feature type="compositionally biased region" description="Basic and acidic residues" evidence="6">
    <location>
        <begin position="477"/>
        <end position="493"/>
    </location>
</feature>
<dbReference type="Proteomes" id="UP000001554">
    <property type="component" value="Chromosome 17"/>
</dbReference>
<feature type="transmembrane region" description="Helical" evidence="7">
    <location>
        <begin position="298"/>
        <end position="320"/>
    </location>
</feature>
<dbReference type="SUPFAM" id="SSF103473">
    <property type="entry name" value="MFS general substrate transporter"/>
    <property type="match status" value="1"/>
</dbReference>
<feature type="transmembrane region" description="Helical" evidence="7">
    <location>
        <begin position="81"/>
        <end position="104"/>
    </location>
</feature>
<reference evidence="10" key="2">
    <citation type="submission" date="2025-08" db="UniProtKB">
        <authorList>
            <consortium name="RefSeq"/>
        </authorList>
    </citation>
    <scope>IDENTIFICATION</scope>
    <source>
        <strain evidence="10">S238N-H82</strain>
        <tissue evidence="10">Testes</tissue>
    </source>
</reference>
<feature type="transmembrane region" description="Helical" evidence="7">
    <location>
        <begin position="16"/>
        <end position="36"/>
    </location>
</feature>
<dbReference type="PANTHER" id="PTHR16172:SF42">
    <property type="entry name" value="MAJOR FACILITATOR SUPERFAMILY (MFS) PROFILE DOMAIN-CONTAINING PROTEIN"/>
    <property type="match status" value="1"/>
</dbReference>
<dbReference type="GeneID" id="118405030"/>
<evidence type="ECO:0000256" key="2">
    <source>
        <dbReference type="ARBA" id="ARBA00005241"/>
    </source>
</evidence>
<feature type="region of interest" description="Disordered" evidence="6">
    <location>
        <begin position="477"/>
        <end position="498"/>
    </location>
</feature>
<evidence type="ECO:0000256" key="1">
    <source>
        <dbReference type="ARBA" id="ARBA00004141"/>
    </source>
</evidence>
<keyword evidence="3 7" id="KW-0812">Transmembrane</keyword>
<keyword evidence="9" id="KW-1185">Reference proteome</keyword>
<gene>
    <name evidence="10" type="primary">LOC118405030</name>
</gene>
<feature type="transmembrane region" description="Helical" evidence="7">
    <location>
        <begin position="263"/>
        <end position="286"/>
    </location>
</feature>
<dbReference type="KEGG" id="bfo:118405030"/>
<dbReference type="Pfam" id="PF12832">
    <property type="entry name" value="MFS_1_like"/>
    <property type="match status" value="1"/>
</dbReference>
<protein>
    <submittedName>
        <fullName evidence="10">Uncharacterized protein LOC118405030</fullName>
    </submittedName>
</protein>
<keyword evidence="5 7" id="KW-0472">Membrane</keyword>